<dbReference type="GO" id="GO:0032259">
    <property type="term" value="P:methylation"/>
    <property type="evidence" value="ECO:0007669"/>
    <property type="project" value="UniProtKB-KW"/>
</dbReference>
<keyword evidence="4" id="KW-1185">Reference proteome</keyword>
<evidence type="ECO:0000256" key="1">
    <source>
        <dbReference type="ARBA" id="ARBA00022603"/>
    </source>
</evidence>
<sequence length="205" mass="23602">MLEPFNTPTEYFFLTKRQHLETLDTEYFEALYTTKIDPWNFRDSTYEQSKYKRSIKALKGDCYRNCLELGCSIGIQTAMLSQISDQVLAIDISMTAINEAKASCSNLDNIEFKVADITKDFPAGMFDLITCCEIGYYLNPMDLSVLFKNIDEHLSPDGKLLLVHWTPFVPEYPLSGDEVHDNFAEKAKMLGGYEELSNERHDLYR</sequence>
<evidence type="ECO:0000256" key="2">
    <source>
        <dbReference type="ARBA" id="ARBA00022679"/>
    </source>
</evidence>
<proteinExistence type="predicted"/>
<dbReference type="AlphaFoldDB" id="A0A327SBX5"/>
<protein>
    <submittedName>
        <fullName evidence="3">Nodulation protein S (NodS)</fullName>
    </submittedName>
</protein>
<dbReference type="GO" id="GO:0009312">
    <property type="term" value="P:oligosaccharide biosynthetic process"/>
    <property type="evidence" value="ECO:0007669"/>
    <property type="project" value="InterPro"/>
</dbReference>
<dbReference type="CDD" id="cd02440">
    <property type="entry name" value="AdoMet_MTases"/>
    <property type="match status" value="1"/>
</dbReference>
<dbReference type="GO" id="GO:0008757">
    <property type="term" value="F:S-adenosylmethionine-dependent methyltransferase activity"/>
    <property type="evidence" value="ECO:0007669"/>
    <property type="project" value="InterPro"/>
</dbReference>
<dbReference type="PANTHER" id="PTHR44942:SF4">
    <property type="entry name" value="METHYLTRANSFERASE TYPE 11 DOMAIN-CONTAINING PROTEIN"/>
    <property type="match status" value="1"/>
</dbReference>
<dbReference type="PANTHER" id="PTHR44942">
    <property type="entry name" value="METHYLTRANSF_11 DOMAIN-CONTAINING PROTEIN"/>
    <property type="match status" value="1"/>
</dbReference>
<dbReference type="InterPro" id="IPR051052">
    <property type="entry name" value="Diverse_substrate_MTase"/>
</dbReference>
<dbReference type="Gene3D" id="3.40.50.150">
    <property type="entry name" value="Vaccinia Virus protein VP39"/>
    <property type="match status" value="1"/>
</dbReference>
<organism evidence="3 4">
    <name type="scientific">Gelidibacter algens</name>
    <dbReference type="NCBI Taxonomy" id="49280"/>
    <lineage>
        <taxon>Bacteria</taxon>
        <taxon>Pseudomonadati</taxon>
        <taxon>Bacteroidota</taxon>
        <taxon>Flavobacteriia</taxon>
        <taxon>Flavobacteriales</taxon>
        <taxon>Flavobacteriaceae</taxon>
        <taxon>Gelidibacter</taxon>
    </lineage>
</organism>
<accession>A0A327SBX5</accession>
<dbReference type="SUPFAM" id="SSF53335">
    <property type="entry name" value="S-adenosyl-L-methionine-dependent methyltransferases"/>
    <property type="match status" value="1"/>
</dbReference>
<dbReference type="Proteomes" id="UP000248987">
    <property type="component" value="Unassembled WGS sequence"/>
</dbReference>
<name>A0A327SBX5_9FLAO</name>
<dbReference type="InterPro" id="IPR008715">
    <property type="entry name" value="SAM-MeTfrase_NodS-like"/>
</dbReference>
<keyword evidence="2" id="KW-0808">Transferase</keyword>
<dbReference type="EMBL" id="QLLQ01000004">
    <property type="protein sequence ID" value="RAJ25163.1"/>
    <property type="molecule type" value="Genomic_DNA"/>
</dbReference>
<evidence type="ECO:0000313" key="4">
    <source>
        <dbReference type="Proteomes" id="UP000248987"/>
    </source>
</evidence>
<comment type="caution">
    <text evidence="3">The sequence shown here is derived from an EMBL/GenBank/DDBJ whole genome shotgun (WGS) entry which is preliminary data.</text>
</comment>
<dbReference type="InterPro" id="IPR029063">
    <property type="entry name" value="SAM-dependent_MTases_sf"/>
</dbReference>
<keyword evidence="1" id="KW-0489">Methyltransferase</keyword>
<dbReference type="Pfam" id="PF05401">
    <property type="entry name" value="NodS"/>
    <property type="match status" value="1"/>
</dbReference>
<reference evidence="3 4" key="1">
    <citation type="submission" date="2018-06" db="EMBL/GenBank/DDBJ databases">
        <title>Genomic Encyclopedia of Archaeal and Bacterial Type Strains, Phase II (KMG-II): from individual species to whole genera.</title>
        <authorList>
            <person name="Goeker M."/>
        </authorList>
    </citation>
    <scope>NUCLEOTIDE SEQUENCE [LARGE SCALE GENOMIC DNA]</scope>
    <source>
        <strain evidence="3 4">DSM 12408</strain>
    </source>
</reference>
<evidence type="ECO:0000313" key="3">
    <source>
        <dbReference type="EMBL" id="RAJ25163.1"/>
    </source>
</evidence>
<gene>
    <name evidence="3" type="ORF">LX77_01464</name>
</gene>